<evidence type="ECO:0000256" key="1">
    <source>
        <dbReference type="ARBA" id="ARBA00004141"/>
    </source>
</evidence>
<dbReference type="AlphaFoldDB" id="A0AAD7FBE5"/>
<reference evidence="9" key="1">
    <citation type="submission" date="2023-03" db="EMBL/GenBank/DDBJ databases">
        <title>Massive genome expansion in bonnet fungi (Mycena s.s.) driven by repeated elements and novel gene families across ecological guilds.</title>
        <authorList>
            <consortium name="Lawrence Berkeley National Laboratory"/>
            <person name="Harder C.B."/>
            <person name="Miyauchi S."/>
            <person name="Viragh M."/>
            <person name="Kuo A."/>
            <person name="Thoen E."/>
            <person name="Andreopoulos B."/>
            <person name="Lu D."/>
            <person name="Skrede I."/>
            <person name="Drula E."/>
            <person name="Henrissat B."/>
            <person name="Morin E."/>
            <person name="Kohler A."/>
            <person name="Barry K."/>
            <person name="LaButti K."/>
            <person name="Morin E."/>
            <person name="Salamov A."/>
            <person name="Lipzen A."/>
            <person name="Mereny Z."/>
            <person name="Hegedus B."/>
            <person name="Baldrian P."/>
            <person name="Stursova M."/>
            <person name="Weitz H."/>
            <person name="Taylor A."/>
            <person name="Grigoriev I.V."/>
            <person name="Nagy L.G."/>
            <person name="Martin F."/>
            <person name="Kauserud H."/>
        </authorList>
    </citation>
    <scope>NUCLEOTIDE SEQUENCE</scope>
    <source>
        <strain evidence="9">9284</strain>
    </source>
</reference>
<dbReference type="Pfam" id="PF07690">
    <property type="entry name" value="MFS_1"/>
    <property type="match status" value="1"/>
</dbReference>
<keyword evidence="10" id="KW-1185">Reference proteome</keyword>
<dbReference type="SUPFAM" id="SSF103473">
    <property type="entry name" value="MFS general substrate transporter"/>
    <property type="match status" value="1"/>
</dbReference>
<dbReference type="PANTHER" id="PTHR43791:SF85">
    <property type="entry name" value="TRANSPORTER, PUTATIVE (AFU_ORTHOLOGUE AFUA_6G00710)-RELATED"/>
    <property type="match status" value="1"/>
</dbReference>
<feature type="domain" description="Major facilitator superfamily (MFS) profile" evidence="8">
    <location>
        <begin position="32"/>
        <end position="446"/>
    </location>
</feature>
<organism evidence="9 10">
    <name type="scientific">Roridomyces roridus</name>
    <dbReference type="NCBI Taxonomy" id="1738132"/>
    <lineage>
        <taxon>Eukaryota</taxon>
        <taxon>Fungi</taxon>
        <taxon>Dikarya</taxon>
        <taxon>Basidiomycota</taxon>
        <taxon>Agaricomycotina</taxon>
        <taxon>Agaricomycetes</taxon>
        <taxon>Agaricomycetidae</taxon>
        <taxon>Agaricales</taxon>
        <taxon>Marasmiineae</taxon>
        <taxon>Mycenaceae</taxon>
        <taxon>Roridomyces</taxon>
    </lineage>
</organism>
<evidence type="ECO:0000256" key="2">
    <source>
        <dbReference type="ARBA" id="ARBA00022448"/>
    </source>
</evidence>
<evidence type="ECO:0000259" key="8">
    <source>
        <dbReference type="PROSITE" id="PS50850"/>
    </source>
</evidence>
<dbReference type="GO" id="GO:0022857">
    <property type="term" value="F:transmembrane transporter activity"/>
    <property type="evidence" value="ECO:0007669"/>
    <property type="project" value="InterPro"/>
</dbReference>
<name>A0AAD7FBE5_9AGAR</name>
<feature type="transmembrane region" description="Helical" evidence="7">
    <location>
        <begin position="69"/>
        <end position="91"/>
    </location>
</feature>
<feature type="transmembrane region" description="Helical" evidence="7">
    <location>
        <begin position="386"/>
        <end position="408"/>
    </location>
</feature>
<proteinExistence type="predicted"/>
<keyword evidence="2" id="KW-0813">Transport</keyword>
<dbReference type="FunFam" id="1.20.1250.20:FF:000013">
    <property type="entry name" value="MFS general substrate transporter"/>
    <property type="match status" value="1"/>
</dbReference>
<dbReference type="FunFam" id="1.20.1250.20:FF:000034">
    <property type="entry name" value="MFS general substrate transporter"/>
    <property type="match status" value="1"/>
</dbReference>
<dbReference type="InterPro" id="IPR011701">
    <property type="entry name" value="MFS"/>
</dbReference>
<evidence type="ECO:0000256" key="5">
    <source>
        <dbReference type="ARBA" id="ARBA00023136"/>
    </source>
</evidence>
<feature type="transmembrane region" description="Helical" evidence="7">
    <location>
        <begin position="296"/>
        <end position="320"/>
    </location>
</feature>
<evidence type="ECO:0000256" key="6">
    <source>
        <dbReference type="SAM" id="MobiDB-lite"/>
    </source>
</evidence>
<evidence type="ECO:0000313" key="10">
    <source>
        <dbReference type="Proteomes" id="UP001221142"/>
    </source>
</evidence>
<evidence type="ECO:0000256" key="4">
    <source>
        <dbReference type="ARBA" id="ARBA00022989"/>
    </source>
</evidence>
<evidence type="ECO:0000313" key="9">
    <source>
        <dbReference type="EMBL" id="KAJ7613979.1"/>
    </source>
</evidence>
<keyword evidence="5 7" id="KW-0472">Membrane</keyword>
<accession>A0AAD7FBE5</accession>
<comment type="caution">
    <text evidence="9">The sequence shown here is derived from an EMBL/GenBank/DDBJ whole genome shotgun (WGS) entry which is preliminary data.</text>
</comment>
<evidence type="ECO:0000256" key="7">
    <source>
        <dbReference type="SAM" id="Phobius"/>
    </source>
</evidence>
<feature type="transmembrane region" description="Helical" evidence="7">
    <location>
        <begin position="263"/>
        <end position="284"/>
    </location>
</feature>
<dbReference type="InterPro" id="IPR020846">
    <property type="entry name" value="MFS_dom"/>
</dbReference>
<comment type="subcellular location">
    <subcellularLocation>
        <location evidence="1">Membrane</location>
        <topology evidence="1">Multi-pass membrane protein</topology>
    </subcellularLocation>
</comment>
<feature type="transmembrane region" description="Helical" evidence="7">
    <location>
        <begin position="98"/>
        <end position="116"/>
    </location>
</feature>
<dbReference type="Gene3D" id="1.20.1250.20">
    <property type="entry name" value="MFS general substrate transporter like domains"/>
    <property type="match status" value="2"/>
</dbReference>
<dbReference type="GO" id="GO:0016020">
    <property type="term" value="C:membrane"/>
    <property type="evidence" value="ECO:0007669"/>
    <property type="project" value="UniProtKB-SubCell"/>
</dbReference>
<gene>
    <name evidence="9" type="ORF">FB45DRAFT_1110925</name>
</gene>
<sequence>MSDSKERPSSKLADDVKFHPGRTAWRKLDYRIIPVITMFYLLSFLDRTNVGNARIAGLQTDLKMSNKQYTIALTVTYVTYVASELPSNLVLKRIGPNILLPSVMILWGLVATLQGIVTSYHGLLVCRFFIGLFEGAVPGIVLYLSMFYPRRRLQTRIAAFFSAASLSGAFSGILAFGIIHLNGKRGHSSWSWIFLIEGTITIACGLLGYFLLPRSPADAWFLNEQEKSHVAETLVVDGVMSKELEADGFRWSEVAKSFMSPQVVLVGIIYFMNGVALYGLAYFTPSIVASLGFTAAAAQLMTVPPFVVSAVVTLAAGLISDYYKCRGVVIIVGSLICVVGFGLFLGSSNHHVQYGSLFLSIPGTYLIQPALAAWNANNSAPYIRRATTMAIGFIMTNSGGILATWLFGDLSPAPRYTKATKTLLIFSVLMGVLSGLNIWYLSVRNRQKEKVKEDPGARQLGDESPSFKYSL</sequence>
<dbReference type="Proteomes" id="UP001221142">
    <property type="component" value="Unassembled WGS sequence"/>
</dbReference>
<dbReference type="EMBL" id="JARKIF010000027">
    <property type="protein sequence ID" value="KAJ7613979.1"/>
    <property type="molecule type" value="Genomic_DNA"/>
</dbReference>
<protein>
    <submittedName>
        <fullName evidence="9">Major facilitator superfamily domain-containing protein</fullName>
    </submittedName>
</protein>
<keyword evidence="3 7" id="KW-0812">Transmembrane</keyword>
<dbReference type="PANTHER" id="PTHR43791">
    <property type="entry name" value="PERMEASE-RELATED"/>
    <property type="match status" value="1"/>
</dbReference>
<feature type="region of interest" description="Disordered" evidence="6">
    <location>
        <begin position="452"/>
        <end position="471"/>
    </location>
</feature>
<feature type="transmembrane region" description="Helical" evidence="7">
    <location>
        <begin position="157"/>
        <end position="179"/>
    </location>
</feature>
<dbReference type="PROSITE" id="PS50850">
    <property type="entry name" value="MFS"/>
    <property type="match status" value="1"/>
</dbReference>
<dbReference type="InterPro" id="IPR036259">
    <property type="entry name" value="MFS_trans_sf"/>
</dbReference>
<keyword evidence="4 7" id="KW-1133">Transmembrane helix</keyword>
<feature type="transmembrane region" description="Helical" evidence="7">
    <location>
        <begin position="423"/>
        <end position="443"/>
    </location>
</feature>
<evidence type="ECO:0000256" key="3">
    <source>
        <dbReference type="ARBA" id="ARBA00022692"/>
    </source>
</evidence>
<feature type="transmembrane region" description="Helical" evidence="7">
    <location>
        <begin position="327"/>
        <end position="346"/>
    </location>
</feature>
<feature type="transmembrane region" description="Helical" evidence="7">
    <location>
        <begin position="191"/>
        <end position="212"/>
    </location>
</feature>
<feature type="transmembrane region" description="Helical" evidence="7">
    <location>
        <begin position="122"/>
        <end position="145"/>
    </location>
</feature>
<feature type="transmembrane region" description="Helical" evidence="7">
    <location>
        <begin position="352"/>
        <end position="374"/>
    </location>
</feature>